<dbReference type="GO" id="GO:0005829">
    <property type="term" value="C:cytosol"/>
    <property type="evidence" value="ECO:0007669"/>
    <property type="project" value="GOC"/>
</dbReference>
<dbReference type="GO" id="GO:0030906">
    <property type="term" value="C:retromer, cargo-selective complex"/>
    <property type="evidence" value="ECO:0007669"/>
    <property type="project" value="InterPro"/>
</dbReference>
<proteinExistence type="inferred from homology"/>
<dbReference type="GO" id="GO:0005770">
    <property type="term" value="C:late endosome"/>
    <property type="evidence" value="ECO:0007669"/>
    <property type="project" value="TreeGrafter"/>
</dbReference>
<gene>
    <name evidence="7" type="ORF">HTAM1171_LOCUS8924</name>
</gene>
<sequence>MRHDDDTDIHYKMLVLAKQHLCRAGVTGRLKFTLPPIVFESLKLLKKVRRMEISTAAAATTTVVPADKEEKEGDEKTDEDEKEGDKKEEEKGDEEGEATEEKEKEGEEAKEKEETEKEPAAEVVPSPVFNKKINCRKIFVFIQKTIAMLSLTDPEASFKLNLEAAIAADRCAVLAAAASSTTDQSTTTTTTTDYSAISYEFIAQAFQLYEDEISESKAQQRSIELVVGTLLSCKTFEKDDYEALITKTAQYAAKLLKKPDQCRMVTLCSHLFFTGVDANDKQTYRNPQRVLECLQRALKIADACSMASSANVQLFVEILEHYVYYFEKDNPVISDKFVSGLVALIKEHMESIGFSSSADQMVFAETQGHYRQILRYLQKKKEESESSEKFANVVC</sequence>
<feature type="compositionally biased region" description="Basic and acidic residues" evidence="6">
    <location>
        <begin position="99"/>
        <end position="120"/>
    </location>
</feature>
<dbReference type="Gene3D" id="1.25.40.660">
    <property type="entry name" value="Vacuolar protein sorting-associated protein 35, helical subcomplex Vps35-C"/>
    <property type="match status" value="2"/>
</dbReference>
<comment type="subcellular location">
    <subcellularLocation>
        <location evidence="1">Membrane</location>
        <topology evidence="1">Peripheral membrane protein</topology>
    </subcellularLocation>
</comment>
<dbReference type="PANTHER" id="PTHR11099">
    <property type="entry name" value="VACUOLAR SORTING PROTEIN 35"/>
    <property type="match status" value="1"/>
</dbReference>
<evidence type="ECO:0000256" key="2">
    <source>
        <dbReference type="ARBA" id="ARBA00006536"/>
    </source>
</evidence>
<keyword evidence="5" id="KW-0472">Membrane</keyword>
<dbReference type="GO" id="GO:0042147">
    <property type="term" value="P:retrograde transport, endosome to Golgi"/>
    <property type="evidence" value="ECO:0007669"/>
    <property type="project" value="InterPro"/>
</dbReference>
<dbReference type="PANTHER" id="PTHR11099:SF0">
    <property type="entry name" value="VACUOLAR PROTEIN SORTING-ASSOCIATED PROTEIN 35"/>
    <property type="match status" value="1"/>
</dbReference>
<evidence type="ECO:0000256" key="5">
    <source>
        <dbReference type="ARBA" id="ARBA00023136"/>
    </source>
</evidence>
<dbReference type="InterPro" id="IPR005378">
    <property type="entry name" value="Vps35"/>
</dbReference>
<dbReference type="AlphaFoldDB" id="A0A7S2MWL0"/>
<keyword evidence="3" id="KW-0813">Transport</keyword>
<dbReference type="GO" id="GO:0006886">
    <property type="term" value="P:intracellular protein transport"/>
    <property type="evidence" value="ECO:0007669"/>
    <property type="project" value="TreeGrafter"/>
</dbReference>
<evidence type="ECO:0000256" key="3">
    <source>
        <dbReference type="ARBA" id="ARBA00022448"/>
    </source>
</evidence>
<organism evidence="7">
    <name type="scientific">Helicotheca tamesis</name>
    <dbReference type="NCBI Taxonomy" id="374047"/>
    <lineage>
        <taxon>Eukaryota</taxon>
        <taxon>Sar</taxon>
        <taxon>Stramenopiles</taxon>
        <taxon>Ochrophyta</taxon>
        <taxon>Bacillariophyta</taxon>
        <taxon>Mediophyceae</taxon>
        <taxon>Lithodesmiophycidae</taxon>
        <taxon>Lithodesmiales</taxon>
        <taxon>Lithodesmiaceae</taxon>
        <taxon>Helicotheca</taxon>
    </lineage>
</organism>
<accession>A0A7S2MWL0</accession>
<evidence type="ECO:0000256" key="6">
    <source>
        <dbReference type="SAM" id="MobiDB-lite"/>
    </source>
</evidence>
<dbReference type="EMBL" id="HBGV01014540">
    <property type="protein sequence ID" value="CAD9506095.1"/>
    <property type="molecule type" value="Transcribed_RNA"/>
</dbReference>
<dbReference type="InterPro" id="IPR042491">
    <property type="entry name" value="Vps35_C"/>
</dbReference>
<evidence type="ECO:0000256" key="1">
    <source>
        <dbReference type="ARBA" id="ARBA00004170"/>
    </source>
</evidence>
<dbReference type="Pfam" id="PF03635">
    <property type="entry name" value="Vps35"/>
    <property type="match status" value="1"/>
</dbReference>
<name>A0A7S2MWL0_9STRA</name>
<reference evidence="7" key="1">
    <citation type="submission" date="2021-01" db="EMBL/GenBank/DDBJ databases">
        <authorList>
            <person name="Corre E."/>
            <person name="Pelletier E."/>
            <person name="Niang G."/>
            <person name="Scheremetjew M."/>
            <person name="Finn R."/>
            <person name="Kale V."/>
            <person name="Holt S."/>
            <person name="Cochrane G."/>
            <person name="Meng A."/>
            <person name="Brown T."/>
            <person name="Cohen L."/>
        </authorList>
    </citation>
    <scope>NUCLEOTIDE SEQUENCE</scope>
    <source>
        <strain evidence="7">CCMP826</strain>
    </source>
</reference>
<comment type="similarity">
    <text evidence="2">Belongs to the VPS35 family.</text>
</comment>
<evidence type="ECO:0000256" key="4">
    <source>
        <dbReference type="ARBA" id="ARBA00022927"/>
    </source>
</evidence>
<protein>
    <submittedName>
        <fullName evidence="7">Uncharacterized protein</fullName>
    </submittedName>
</protein>
<keyword evidence="4" id="KW-0653">Protein transport</keyword>
<evidence type="ECO:0000313" key="7">
    <source>
        <dbReference type="EMBL" id="CAD9506095.1"/>
    </source>
</evidence>
<feature type="region of interest" description="Disordered" evidence="6">
    <location>
        <begin position="64"/>
        <end position="122"/>
    </location>
</feature>